<reference evidence="3" key="1">
    <citation type="submission" date="2023-07" db="EMBL/GenBank/DDBJ databases">
        <title>Dyadobacter sp. nov 'subterranea' isolated from contaminted grondwater.</title>
        <authorList>
            <person name="Szabo I."/>
            <person name="Al-Omari J."/>
            <person name="Szerdahelyi S.G."/>
            <person name="Rado J."/>
        </authorList>
    </citation>
    <scope>NUCLEOTIDE SEQUENCE [LARGE SCALE GENOMIC DNA]</scope>
    <source>
        <strain evidence="3">UP-52</strain>
    </source>
</reference>
<keyword evidence="3" id="KW-1185">Reference proteome</keyword>
<sequence length="286" mass="31898">MSSYTTLTVPTSFADVNGTKFAYRRFGKAGKLPLVLFQYFTGTLDNWDPAVLDPLSQQREIIIFNNRGIAGSEGEPPHTIAEIARDAEDFIETLGLTRIDILGFSMGSFVAQQVVLDKPELVNRVILVGSGPRGGEGLETFSPEVWALFDKPYNQPDELLLDTFFAPTETSQSAGWAYLERTRSRTKEHDGSLSDKVVPSQLAAISEWGKVRAGSSDYLKEINHPVLIVNGKRDVIFPTINSYTLQQQLPDARLILYPDSSHGSQFQFHENFVIQVNLFLDEIPAR</sequence>
<evidence type="ECO:0000313" key="3">
    <source>
        <dbReference type="Proteomes" id="UP000634134"/>
    </source>
</evidence>
<dbReference type="EMBL" id="JACYGY010000001">
    <property type="protein sequence ID" value="MBE9461887.1"/>
    <property type="molecule type" value="Genomic_DNA"/>
</dbReference>
<gene>
    <name evidence="2" type="ORF">IEE83_08330</name>
</gene>
<dbReference type="Proteomes" id="UP000634134">
    <property type="component" value="Unassembled WGS sequence"/>
</dbReference>
<dbReference type="Pfam" id="PF00561">
    <property type="entry name" value="Abhydrolase_1"/>
    <property type="match status" value="1"/>
</dbReference>
<dbReference type="Gene3D" id="3.40.50.1820">
    <property type="entry name" value="alpha/beta hydrolase"/>
    <property type="match status" value="1"/>
</dbReference>
<dbReference type="InterPro" id="IPR000073">
    <property type="entry name" value="AB_hydrolase_1"/>
</dbReference>
<dbReference type="SUPFAM" id="SSF53474">
    <property type="entry name" value="alpha/beta-Hydrolases"/>
    <property type="match status" value="1"/>
</dbReference>
<evidence type="ECO:0000313" key="2">
    <source>
        <dbReference type="EMBL" id="MBE9461887.1"/>
    </source>
</evidence>
<comment type="caution">
    <text evidence="2">The sequence shown here is derived from an EMBL/GenBank/DDBJ whole genome shotgun (WGS) entry which is preliminary data.</text>
</comment>
<dbReference type="PANTHER" id="PTHR43798">
    <property type="entry name" value="MONOACYLGLYCEROL LIPASE"/>
    <property type="match status" value="1"/>
</dbReference>
<dbReference type="InterPro" id="IPR050266">
    <property type="entry name" value="AB_hydrolase_sf"/>
</dbReference>
<dbReference type="PANTHER" id="PTHR43798:SF5">
    <property type="entry name" value="MONOACYLGLYCEROL LIPASE ABHD6"/>
    <property type="match status" value="1"/>
</dbReference>
<dbReference type="RefSeq" id="WP_194120134.1">
    <property type="nucleotide sequence ID" value="NZ_JACYGY010000001.1"/>
</dbReference>
<keyword evidence="2" id="KW-0378">Hydrolase</keyword>
<evidence type="ECO:0000259" key="1">
    <source>
        <dbReference type="Pfam" id="PF00561"/>
    </source>
</evidence>
<name>A0ABR9W8T0_9BACT</name>
<proteinExistence type="predicted"/>
<accession>A0ABR9W8T0</accession>
<dbReference type="InterPro" id="IPR029058">
    <property type="entry name" value="AB_hydrolase_fold"/>
</dbReference>
<protein>
    <submittedName>
        <fullName evidence="2">Alpha/beta hydrolase</fullName>
    </submittedName>
</protein>
<organism evidence="2 3">
    <name type="scientific">Dyadobacter subterraneus</name>
    <dbReference type="NCBI Taxonomy" id="2773304"/>
    <lineage>
        <taxon>Bacteria</taxon>
        <taxon>Pseudomonadati</taxon>
        <taxon>Bacteroidota</taxon>
        <taxon>Cytophagia</taxon>
        <taxon>Cytophagales</taxon>
        <taxon>Spirosomataceae</taxon>
        <taxon>Dyadobacter</taxon>
    </lineage>
</organism>
<feature type="domain" description="AB hydrolase-1" evidence="1">
    <location>
        <begin position="33"/>
        <end position="267"/>
    </location>
</feature>
<dbReference type="GO" id="GO:0016787">
    <property type="term" value="F:hydrolase activity"/>
    <property type="evidence" value="ECO:0007669"/>
    <property type="project" value="UniProtKB-KW"/>
</dbReference>